<keyword evidence="2" id="KW-1185">Reference proteome</keyword>
<name>A0A0R1US17_9LACO</name>
<accession>A0A0R1US17</accession>
<reference evidence="1 2" key="1">
    <citation type="journal article" date="2015" name="Genome Announc.">
        <title>Expanding the biotechnology potential of lactobacilli through comparative genomics of 213 strains and associated genera.</title>
        <authorList>
            <person name="Sun Z."/>
            <person name="Harris H.M."/>
            <person name="McCann A."/>
            <person name="Guo C."/>
            <person name="Argimon S."/>
            <person name="Zhang W."/>
            <person name="Yang X."/>
            <person name="Jeffery I.B."/>
            <person name="Cooney J.C."/>
            <person name="Kagawa T.F."/>
            <person name="Liu W."/>
            <person name="Song Y."/>
            <person name="Salvetti E."/>
            <person name="Wrobel A."/>
            <person name="Rasinkangas P."/>
            <person name="Parkhill J."/>
            <person name="Rea M.C."/>
            <person name="O'Sullivan O."/>
            <person name="Ritari J."/>
            <person name="Douillard F.P."/>
            <person name="Paul Ross R."/>
            <person name="Yang R."/>
            <person name="Briner A.E."/>
            <person name="Felis G.E."/>
            <person name="de Vos W.M."/>
            <person name="Barrangou R."/>
            <person name="Klaenhammer T.R."/>
            <person name="Caufield P.W."/>
            <person name="Cui Y."/>
            <person name="Zhang H."/>
            <person name="O'Toole P.W."/>
        </authorList>
    </citation>
    <scope>NUCLEOTIDE SEQUENCE [LARGE SCALE GENOMIC DNA]</scope>
    <source>
        <strain evidence="1 2">DSM 16381</strain>
    </source>
</reference>
<evidence type="ECO:0000313" key="2">
    <source>
        <dbReference type="Proteomes" id="UP000051580"/>
    </source>
</evidence>
<proteinExistence type="predicted"/>
<dbReference type="AlphaFoldDB" id="A0A0R1US17"/>
<gene>
    <name evidence="1" type="ORF">FD28_GL002528</name>
</gene>
<dbReference type="PATRIC" id="fig|1423753.3.peg.2654"/>
<evidence type="ECO:0000313" key="1">
    <source>
        <dbReference type="EMBL" id="KRL95556.1"/>
    </source>
</evidence>
<dbReference type="EMBL" id="AZFS01000046">
    <property type="protein sequence ID" value="KRL95556.1"/>
    <property type="molecule type" value="Genomic_DNA"/>
</dbReference>
<dbReference type="Proteomes" id="UP000051580">
    <property type="component" value="Unassembled WGS sequence"/>
</dbReference>
<organism evidence="1 2">
    <name type="scientific">Levilactobacillus hammesii DSM 16381</name>
    <dbReference type="NCBI Taxonomy" id="1423753"/>
    <lineage>
        <taxon>Bacteria</taxon>
        <taxon>Bacillati</taxon>
        <taxon>Bacillota</taxon>
        <taxon>Bacilli</taxon>
        <taxon>Lactobacillales</taxon>
        <taxon>Lactobacillaceae</taxon>
        <taxon>Levilactobacillus</taxon>
    </lineage>
</organism>
<dbReference type="RefSeq" id="WP_057733341.1">
    <property type="nucleotide sequence ID" value="NZ_AZFS01000046.1"/>
</dbReference>
<dbReference type="OrthoDB" id="2184390at2"/>
<sequence length="164" mass="19201">MAIDLSEETIHKIVDGLITRSKSFSKSESEKELRNTKELLKNYRFLENHLDVALPKIDDDTPLSQYELSLISLLGYRARSKEMLVFVNQILDRYKDLCLKGTPEQRRRYLIIRELYIEGPGITRTRLAERFSCDEKTIRRDERRAIDELSVMIFGVDGLNDMSK</sequence>
<comment type="caution">
    <text evidence="1">The sequence shown here is derived from an EMBL/GenBank/DDBJ whole genome shotgun (WGS) entry which is preliminary data.</text>
</comment>
<protein>
    <submittedName>
        <fullName evidence="1">Uncharacterized protein</fullName>
    </submittedName>
</protein>